<evidence type="ECO:0000313" key="1">
    <source>
        <dbReference type="EMBL" id="QID87471.1"/>
    </source>
</evidence>
<organism evidence="1 2">
    <name type="scientific">Saccharomyces pastorianus</name>
    <name type="common">Lager yeast</name>
    <name type="synonym">Saccharomyces cerevisiae x Saccharomyces eubayanus</name>
    <dbReference type="NCBI Taxonomy" id="27292"/>
    <lineage>
        <taxon>Eukaryota</taxon>
        <taxon>Fungi</taxon>
        <taxon>Dikarya</taxon>
        <taxon>Ascomycota</taxon>
        <taxon>Saccharomycotina</taxon>
        <taxon>Saccharomycetes</taxon>
        <taxon>Saccharomycetales</taxon>
        <taxon>Saccharomycetaceae</taxon>
        <taxon>Saccharomyces</taxon>
    </lineage>
</organism>
<proteinExistence type="predicted"/>
<gene>
    <name evidence="1" type="ORF">GRS66_010148</name>
</gene>
<sequence length="92" mass="10956">MIESAPGTDTEDWEFIVANLNSYMYENRLWNNKHFFFDGQRCKQSFRLCILIPSSLKKDNDAKYKSFKESVPYIEEALEVYFAKLDERLNQS</sequence>
<dbReference type="AlphaFoldDB" id="A0A6C1EEX4"/>
<dbReference type="EMBL" id="CP049011">
    <property type="protein sequence ID" value="QID87471.1"/>
    <property type="molecule type" value="Genomic_DNA"/>
</dbReference>
<accession>A0A6C1EEX4</accession>
<evidence type="ECO:0000313" key="2">
    <source>
        <dbReference type="Proteomes" id="UP000501346"/>
    </source>
</evidence>
<dbReference type="Pfam" id="PF00674">
    <property type="entry name" value="DUP"/>
    <property type="match status" value="1"/>
</dbReference>
<dbReference type="OrthoDB" id="4038835at2759"/>
<reference evidence="1 2" key="1">
    <citation type="journal article" date="2019" name="BMC Genomics">
        <title>Chromosome level assembly and comparative genome analysis confirm lager-brewing yeasts originated from a single hybridization.</title>
        <authorList>
            <person name="Salazar A.N."/>
            <person name="Gorter de Vries A.R."/>
            <person name="van den Broek M."/>
            <person name="Brouwers N."/>
            <person name="de la Torre Cortes P."/>
            <person name="Kuijpers N.G.A."/>
            <person name="Daran J.G."/>
            <person name="Abeel T."/>
        </authorList>
    </citation>
    <scope>NUCLEOTIDE SEQUENCE [LARGE SCALE GENOMIC DNA]</scope>
    <source>
        <strain evidence="1 2">CBS 1483</strain>
    </source>
</reference>
<dbReference type="Proteomes" id="UP000501346">
    <property type="component" value="Chromosome SeXIV"/>
</dbReference>
<name>A0A6C1EEX4_SACPS</name>
<keyword evidence="2" id="KW-1185">Reference proteome</keyword>
<protein>
    <submittedName>
        <fullName evidence="1">Uncharacterized protein</fullName>
    </submittedName>
</protein>
<dbReference type="InterPro" id="IPR001142">
    <property type="entry name" value="DUP/COS"/>
</dbReference>